<sequence length="132" mass="14837">MCIMQHCQRSEYSHGVSQEQCSKRETILLAGETHQRPGRRCVSLISSKGTYRQIRGAMRIRSSPTQSLPLLPPGVDMSIKTTRFGIMLQPACSRAEKSISDAPGILFRRRLLDRLDVACFSSIFSFSPFKSD</sequence>
<evidence type="ECO:0000313" key="2">
    <source>
        <dbReference type="Proteomes" id="UP000016930"/>
    </source>
</evidence>
<dbReference type="AlphaFoldDB" id="M2QX12"/>
<evidence type="ECO:0000313" key="1">
    <source>
        <dbReference type="EMBL" id="EMD36680.1"/>
    </source>
</evidence>
<keyword evidence="2" id="KW-1185">Reference proteome</keyword>
<dbReference type="HOGENOM" id="CLU_1916826_0_0_1"/>
<organism evidence="1 2">
    <name type="scientific">Ceriporiopsis subvermispora (strain B)</name>
    <name type="common">White-rot fungus</name>
    <name type="synonym">Gelatoporia subvermispora</name>
    <dbReference type="NCBI Taxonomy" id="914234"/>
    <lineage>
        <taxon>Eukaryota</taxon>
        <taxon>Fungi</taxon>
        <taxon>Dikarya</taxon>
        <taxon>Basidiomycota</taxon>
        <taxon>Agaricomycotina</taxon>
        <taxon>Agaricomycetes</taxon>
        <taxon>Polyporales</taxon>
        <taxon>Gelatoporiaceae</taxon>
        <taxon>Gelatoporia</taxon>
    </lineage>
</organism>
<gene>
    <name evidence="1" type="ORF">CERSUDRAFT_114633</name>
</gene>
<accession>M2QX12</accession>
<name>M2QX12_CERS8</name>
<protein>
    <submittedName>
        <fullName evidence="1">Uncharacterized protein</fullName>
    </submittedName>
</protein>
<proteinExistence type="predicted"/>
<dbReference type="EMBL" id="KB445797">
    <property type="protein sequence ID" value="EMD36680.1"/>
    <property type="molecule type" value="Genomic_DNA"/>
</dbReference>
<dbReference type="Proteomes" id="UP000016930">
    <property type="component" value="Unassembled WGS sequence"/>
</dbReference>
<reference evidence="1 2" key="1">
    <citation type="journal article" date="2012" name="Proc. Natl. Acad. Sci. U.S.A.">
        <title>Comparative genomics of Ceriporiopsis subvermispora and Phanerochaete chrysosporium provide insight into selective ligninolysis.</title>
        <authorList>
            <person name="Fernandez-Fueyo E."/>
            <person name="Ruiz-Duenas F.J."/>
            <person name="Ferreira P."/>
            <person name="Floudas D."/>
            <person name="Hibbett D.S."/>
            <person name="Canessa P."/>
            <person name="Larrondo L.F."/>
            <person name="James T.Y."/>
            <person name="Seelenfreund D."/>
            <person name="Lobos S."/>
            <person name="Polanco R."/>
            <person name="Tello M."/>
            <person name="Honda Y."/>
            <person name="Watanabe T."/>
            <person name="Watanabe T."/>
            <person name="Ryu J.S."/>
            <person name="Kubicek C.P."/>
            <person name="Schmoll M."/>
            <person name="Gaskell J."/>
            <person name="Hammel K.E."/>
            <person name="St John F.J."/>
            <person name="Vanden Wymelenberg A."/>
            <person name="Sabat G."/>
            <person name="Splinter BonDurant S."/>
            <person name="Syed K."/>
            <person name="Yadav J.S."/>
            <person name="Doddapaneni H."/>
            <person name="Subramanian V."/>
            <person name="Lavin J.L."/>
            <person name="Oguiza J.A."/>
            <person name="Perez G."/>
            <person name="Pisabarro A.G."/>
            <person name="Ramirez L."/>
            <person name="Santoyo F."/>
            <person name="Master E."/>
            <person name="Coutinho P.M."/>
            <person name="Henrissat B."/>
            <person name="Lombard V."/>
            <person name="Magnuson J.K."/>
            <person name="Kuees U."/>
            <person name="Hori C."/>
            <person name="Igarashi K."/>
            <person name="Samejima M."/>
            <person name="Held B.W."/>
            <person name="Barry K.W."/>
            <person name="LaButti K.M."/>
            <person name="Lapidus A."/>
            <person name="Lindquist E.A."/>
            <person name="Lucas S.M."/>
            <person name="Riley R."/>
            <person name="Salamov A.A."/>
            <person name="Hoffmeister D."/>
            <person name="Schwenk D."/>
            <person name="Hadar Y."/>
            <person name="Yarden O."/>
            <person name="de Vries R.P."/>
            <person name="Wiebenga A."/>
            <person name="Stenlid J."/>
            <person name="Eastwood D."/>
            <person name="Grigoriev I.V."/>
            <person name="Berka R.M."/>
            <person name="Blanchette R.A."/>
            <person name="Kersten P."/>
            <person name="Martinez A.T."/>
            <person name="Vicuna R."/>
            <person name="Cullen D."/>
        </authorList>
    </citation>
    <scope>NUCLEOTIDE SEQUENCE [LARGE SCALE GENOMIC DNA]</scope>
    <source>
        <strain evidence="1 2">B</strain>
    </source>
</reference>